<comment type="caution">
    <text evidence="2">The sequence shown here is derived from an EMBL/GenBank/DDBJ whole genome shotgun (WGS) entry which is preliminary data.</text>
</comment>
<evidence type="ECO:0000313" key="3">
    <source>
        <dbReference type="Proteomes" id="UP000092616"/>
    </source>
</evidence>
<dbReference type="AlphaFoldDB" id="A0A1B8QEX1"/>
<accession>A0A1B8QEX1</accession>
<evidence type="ECO:0000259" key="1">
    <source>
        <dbReference type="Pfam" id="PF02223"/>
    </source>
</evidence>
<feature type="domain" description="Thymidylate kinase-like" evidence="1">
    <location>
        <begin position="5"/>
        <end position="167"/>
    </location>
</feature>
<name>A0A1B8QEX1_9GAMM</name>
<reference evidence="2 3" key="1">
    <citation type="submission" date="2016-06" db="EMBL/GenBank/DDBJ databases">
        <title>Draft genome of Moraxella atlantae CCUG 59586.</title>
        <authorList>
            <person name="Salva-Serra F."/>
            <person name="Engstrom-Jakobsson H."/>
            <person name="Thorell K."/>
            <person name="Gonzales-Siles L."/>
            <person name="Karlsson R."/>
            <person name="Boulund F."/>
            <person name="Engstrand L."/>
            <person name="Kristiansson E."/>
            <person name="Moore E."/>
        </authorList>
    </citation>
    <scope>NUCLEOTIDE SEQUENCE [LARGE SCALE GENOMIC DNA]</scope>
    <source>
        <strain evidence="2 3">CCUG 59586</strain>
    </source>
</reference>
<dbReference type="Proteomes" id="UP000092616">
    <property type="component" value="Unassembled WGS sequence"/>
</dbReference>
<keyword evidence="3" id="KW-1185">Reference proteome</keyword>
<gene>
    <name evidence="2" type="ORF">A9306_07405</name>
</gene>
<dbReference type="InterPro" id="IPR027417">
    <property type="entry name" value="P-loop_NTPase"/>
</dbReference>
<dbReference type="EMBL" id="LZNA01000035">
    <property type="protein sequence ID" value="OBX80517.1"/>
    <property type="molecule type" value="Genomic_DNA"/>
</dbReference>
<dbReference type="Gene3D" id="3.40.50.300">
    <property type="entry name" value="P-loop containing nucleotide triphosphate hydrolases"/>
    <property type="match status" value="1"/>
</dbReference>
<dbReference type="InterPro" id="IPR039430">
    <property type="entry name" value="Thymidylate_kin-like_dom"/>
</dbReference>
<dbReference type="SUPFAM" id="SSF52540">
    <property type="entry name" value="P-loop containing nucleoside triphosphate hydrolases"/>
    <property type="match status" value="1"/>
</dbReference>
<evidence type="ECO:0000313" key="2">
    <source>
        <dbReference type="EMBL" id="OBX80517.1"/>
    </source>
</evidence>
<sequence>MYIAIEGVKGVGKTTVIKHLQQMLNGLGADNFAILSPTRPMPATHALELQYDDLEDNDSLREQLYAHRSNYHASCANWQADMIIGDSSIITSLAVRWHRVSQGISATAYFEQVRAKEHLIGIPDTVIQLDCDTEELLKRYVTRQRDYGSHEECWERVTMIKHHYQAVKNWLATPEAVQLIGKSIDWFSIDTSQYSYLETLEQVFSIIEMSRKKSTKS</sequence>
<dbReference type="Pfam" id="PF02223">
    <property type="entry name" value="Thymidylate_kin"/>
    <property type="match status" value="1"/>
</dbReference>
<dbReference type="RefSeq" id="WP_067336738.1">
    <property type="nucleotide sequence ID" value="NZ_LZNA01000035.1"/>
</dbReference>
<organism evidence="2 3">
    <name type="scientific">Faucicola atlantae</name>
    <dbReference type="NCBI Taxonomy" id="34059"/>
    <lineage>
        <taxon>Bacteria</taxon>
        <taxon>Pseudomonadati</taxon>
        <taxon>Pseudomonadota</taxon>
        <taxon>Gammaproteobacteria</taxon>
        <taxon>Moraxellales</taxon>
        <taxon>Moraxellaceae</taxon>
        <taxon>Faucicola</taxon>
    </lineage>
</organism>
<protein>
    <recommendedName>
        <fullName evidence="1">Thymidylate kinase-like domain-containing protein</fullName>
    </recommendedName>
</protein>
<proteinExistence type="predicted"/>